<reference evidence="3 4" key="1">
    <citation type="submission" date="2018-07" db="EMBL/GenBank/DDBJ databases">
        <title>Genome sequences of Haloplanus sp. CBA1113.</title>
        <authorList>
            <person name="Kim Y.B."/>
            <person name="Roh S.W."/>
        </authorList>
    </citation>
    <scope>NUCLEOTIDE SEQUENCE [LARGE SCALE GENOMIC DNA]</scope>
    <source>
        <strain evidence="3 4">CBA1113</strain>
    </source>
</reference>
<evidence type="ECO:0000313" key="3">
    <source>
        <dbReference type="EMBL" id="AXG05697.1"/>
    </source>
</evidence>
<dbReference type="RefSeq" id="WP_114584846.1">
    <property type="nucleotide sequence ID" value="NZ_CP031150.1"/>
</dbReference>
<dbReference type="KEGG" id="haj:DU500_04175"/>
<dbReference type="OrthoDB" id="8482at2157"/>
<keyword evidence="4" id="KW-1185">Reference proteome</keyword>
<evidence type="ECO:0000313" key="4">
    <source>
        <dbReference type="Proteomes" id="UP000253273"/>
    </source>
</evidence>
<dbReference type="Proteomes" id="UP000253273">
    <property type="component" value="Chromosome"/>
</dbReference>
<dbReference type="EMBL" id="CP031150">
    <property type="protein sequence ID" value="AXG05697.1"/>
    <property type="molecule type" value="Genomic_DNA"/>
</dbReference>
<protein>
    <submittedName>
        <fullName evidence="3">ArsR family transcriptional regulator</fullName>
    </submittedName>
</protein>
<name>A0A345E0H5_9EURY</name>
<feature type="domain" description="DUF7347" evidence="1">
    <location>
        <begin position="12"/>
        <end position="88"/>
    </location>
</feature>
<accession>A0A345E0H5</accession>
<evidence type="ECO:0000259" key="1">
    <source>
        <dbReference type="Pfam" id="PF24038"/>
    </source>
</evidence>
<feature type="domain" description="DUF7351" evidence="2">
    <location>
        <begin position="106"/>
        <end position="302"/>
    </location>
</feature>
<dbReference type="InterPro" id="IPR055771">
    <property type="entry name" value="DUF7347"/>
</dbReference>
<dbReference type="CDD" id="cd00090">
    <property type="entry name" value="HTH_ARSR"/>
    <property type="match status" value="1"/>
</dbReference>
<dbReference type="InterPro" id="IPR036388">
    <property type="entry name" value="WH-like_DNA-bd_sf"/>
</dbReference>
<gene>
    <name evidence="3" type="ORF">DU500_04175</name>
</gene>
<sequence length="307" mass="33520">MAEGGVDSPTDPEDAFMTLSNDLRLEILLALWDAPDFSLSFAELRKAVGERDSGTFTYHLDELVGHFVGETADGYELQYPGHRVLDAIQSGVFHQRGTVGPVELEAPCPDCGAALTFTYDADYIGRVGCPDCDERVLEWPFDPGGVADRTPREVAAAFDRRTRLIWGCALDGVCPFCAGRVDREIAEGAGSTGLCIGVLEDLDRYDEYFARDHPAVVSLDCRRCSFYSFVPVGVVLLQRPRVTGRLHERGLDTRETPLWELGFVVDADPVVVREVDPPTVAVTAELPDGDPVVALVDADLSVTLADR</sequence>
<dbReference type="InterPro" id="IPR055775">
    <property type="entry name" value="DUF7351"/>
</dbReference>
<dbReference type="AlphaFoldDB" id="A0A345E0H5"/>
<dbReference type="InterPro" id="IPR011991">
    <property type="entry name" value="ArsR-like_HTH"/>
</dbReference>
<dbReference type="GeneID" id="37282554"/>
<dbReference type="Pfam" id="PF24038">
    <property type="entry name" value="DUF7347"/>
    <property type="match status" value="1"/>
</dbReference>
<evidence type="ECO:0000259" key="2">
    <source>
        <dbReference type="Pfam" id="PF24042"/>
    </source>
</evidence>
<proteinExistence type="predicted"/>
<dbReference type="Gene3D" id="1.10.10.10">
    <property type="entry name" value="Winged helix-like DNA-binding domain superfamily/Winged helix DNA-binding domain"/>
    <property type="match status" value="1"/>
</dbReference>
<organism evidence="3 4">
    <name type="scientific">Haloplanus rubicundus</name>
    <dbReference type="NCBI Taxonomy" id="1547898"/>
    <lineage>
        <taxon>Archaea</taxon>
        <taxon>Methanobacteriati</taxon>
        <taxon>Methanobacteriota</taxon>
        <taxon>Stenosarchaea group</taxon>
        <taxon>Halobacteria</taxon>
        <taxon>Halobacteriales</taxon>
        <taxon>Haloferacaceae</taxon>
        <taxon>Haloplanus</taxon>
    </lineage>
</organism>
<dbReference type="Pfam" id="PF24042">
    <property type="entry name" value="DUF7351"/>
    <property type="match status" value="1"/>
</dbReference>